<evidence type="ECO:0000313" key="2">
    <source>
        <dbReference type="EMBL" id="OHA01137.1"/>
    </source>
</evidence>
<evidence type="ECO:0000259" key="1">
    <source>
        <dbReference type="Pfam" id="PF01978"/>
    </source>
</evidence>
<gene>
    <name evidence="2" type="ORF">A3C12_01910</name>
</gene>
<dbReference type="AlphaFoldDB" id="A0A1G2KP08"/>
<dbReference type="InterPro" id="IPR002831">
    <property type="entry name" value="Tscrpt_reg_TrmB_N"/>
</dbReference>
<dbReference type="PANTHER" id="PTHR34293:SF1">
    <property type="entry name" value="HTH-TYPE TRANSCRIPTIONAL REGULATOR TRMBL2"/>
    <property type="match status" value="1"/>
</dbReference>
<dbReference type="InterPro" id="IPR011991">
    <property type="entry name" value="ArsR-like_HTH"/>
</dbReference>
<dbReference type="Proteomes" id="UP000178710">
    <property type="component" value="Unassembled WGS sequence"/>
</dbReference>
<accession>A0A1G2KP08</accession>
<name>A0A1G2KP08_9BACT</name>
<comment type="caution">
    <text evidence="2">The sequence shown here is derived from an EMBL/GenBank/DDBJ whole genome shotgun (WGS) entry which is preliminary data.</text>
</comment>
<sequence length="253" mass="28808">MQSLDTIEKFRQSLGLSQSAAKIYFAALEHGGATLTELARDAGLVRTVMAKPLNELFDNGLISKRQEGKRIKFYPSNPQELPKLLDRKRAELETLSKSLLQQISAPDKDMQIRWYSGISGIQTAIKEFFGKSLGDFCQFENADAYEFIGVTFGSEIVALRVKNQRKNKLIVIGTREKTGWYQERLARAKDELREVITISDEEYPFSANIAISQNMTIIFEYKQKPFALLIDNPLVAESMASIHKMVWERYAAR</sequence>
<reference evidence="2 3" key="1">
    <citation type="journal article" date="2016" name="Nat. Commun.">
        <title>Thousands of microbial genomes shed light on interconnected biogeochemical processes in an aquifer system.</title>
        <authorList>
            <person name="Anantharaman K."/>
            <person name="Brown C.T."/>
            <person name="Hug L.A."/>
            <person name="Sharon I."/>
            <person name="Castelle C.J."/>
            <person name="Probst A.J."/>
            <person name="Thomas B.C."/>
            <person name="Singh A."/>
            <person name="Wilkins M.J."/>
            <person name="Karaoz U."/>
            <person name="Brodie E.L."/>
            <person name="Williams K.H."/>
            <person name="Hubbard S.S."/>
            <person name="Banfield J.F."/>
        </authorList>
    </citation>
    <scope>NUCLEOTIDE SEQUENCE [LARGE SCALE GENOMIC DNA]</scope>
</reference>
<evidence type="ECO:0000313" key="3">
    <source>
        <dbReference type="Proteomes" id="UP000178710"/>
    </source>
</evidence>
<dbReference type="Gene3D" id="1.10.10.10">
    <property type="entry name" value="Winged helix-like DNA-binding domain superfamily/Winged helix DNA-binding domain"/>
    <property type="match status" value="1"/>
</dbReference>
<dbReference type="SUPFAM" id="SSF46785">
    <property type="entry name" value="Winged helix' DNA-binding domain"/>
    <property type="match status" value="1"/>
</dbReference>
<dbReference type="PANTHER" id="PTHR34293">
    <property type="entry name" value="HTH-TYPE TRANSCRIPTIONAL REGULATOR TRMBL2"/>
    <property type="match status" value="1"/>
</dbReference>
<dbReference type="CDD" id="cd00090">
    <property type="entry name" value="HTH_ARSR"/>
    <property type="match status" value="1"/>
</dbReference>
<protein>
    <recommendedName>
        <fullName evidence="1">Transcription regulator TrmB N-terminal domain-containing protein</fullName>
    </recommendedName>
</protein>
<dbReference type="InterPro" id="IPR036390">
    <property type="entry name" value="WH_DNA-bd_sf"/>
</dbReference>
<proteinExistence type="predicted"/>
<dbReference type="EMBL" id="MHQK01000034">
    <property type="protein sequence ID" value="OHA01137.1"/>
    <property type="molecule type" value="Genomic_DNA"/>
</dbReference>
<feature type="domain" description="Transcription regulator TrmB N-terminal" evidence="1">
    <location>
        <begin position="12"/>
        <end position="78"/>
    </location>
</feature>
<organism evidence="2 3">
    <name type="scientific">Candidatus Sungbacteria bacterium RIFCSPHIGHO2_02_FULL_49_20</name>
    <dbReference type="NCBI Taxonomy" id="1802272"/>
    <lineage>
        <taxon>Bacteria</taxon>
        <taxon>Candidatus Sungiibacteriota</taxon>
    </lineage>
</organism>
<dbReference type="InterPro" id="IPR051797">
    <property type="entry name" value="TrmB-like"/>
</dbReference>
<dbReference type="Pfam" id="PF01978">
    <property type="entry name" value="TrmB"/>
    <property type="match status" value="1"/>
</dbReference>
<dbReference type="InterPro" id="IPR036388">
    <property type="entry name" value="WH-like_DNA-bd_sf"/>
</dbReference>